<feature type="binding site" evidence="2">
    <location>
        <position position="237"/>
    </location>
    <ligand>
        <name>Mg(2+)</name>
        <dbReference type="ChEBI" id="CHEBI:18420"/>
        <label>5</label>
    </ligand>
</feature>
<feature type="binding site" evidence="2">
    <location>
        <position position="61"/>
    </location>
    <ligand>
        <name>substrate</name>
    </ligand>
</feature>
<dbReference type="OrthoDB" id="9802811at2"/>
<dbReference type="GO" id="GO:0005524">
    <property type="term" value="F:ATP binding"/>
    <property type="evidence" value="ECO:0007669"/>
    <property type="project" value="UniProtKB-UniRule"/>
</dbReference>
<feature type="binding site" evidence="2">
    <location>
        <position position="234"/>
    </location>
    <ligand>
        <name>Mg(2+)</name>
        <dbReference type="ChEBI" id="CHEBI:18420"/>
        <label>3</label>
    </ligand>
</feature>
<dbReference type="GO" id="GO:0009228">
    <property type="term" value="P:thiamine biosynthetic process"/>
    <property type="evidence" value="ECO:0007669"/>
    <property type="project" value="UniProtKB-KW"/>
</dbReference>
<dbReference type="Pfam" id="PF00586">
    <property type="entry name" value="AIRS"/>
    <property type="match status" value="1"/>
</dbReference>
<feature type="binding site" evidence="2">
    <location>
        <position position="83"/>
    </location>
    <ligand>
        <name>Mg(2+)</name>
        <dbReference type="ChEBI" id="CHEBI:18420"/>
        <label>3</label>
    </ligand>
</feature>
<organism evidence="5 6">
    <name type="scientific">Saprospira grandis (strain Lewin)</name>
    <dbReference type="NCBI Taxonomy" id="984262"/>
    <lineage>
        <taxon>Bacteria</taxon>
        <taxon>Pseudomonadati</taxon>
        <taxon>Bacteroidota</taxon>
        <taxon>Saprospiria</taxon>
        <taxon>Saprospirales</taxon>
        <taxon>Saprospiraceae</taxon>
        <taxon>Saprospira</taxon>
    </lineage>
</organism>
<dbReference type="NCBIfam" id="TIGR01379">
    <property type="entry name" value="thiL"/>
    <property type="match status" value="1"/>
</dbReference>
<comment type="catalytic activity">
    <reaction evidence="2">
        <text>thiamine phosphate + ATP = thiamine diphosphate + ADP</text>
        <dbReference type="Rhea" id="RHEA:15913"/>
        <dbReference type="ChEBI" id="CHEBI:30616"/>
        <dbReference type="ChEBI" id="CHEBI:37575"/>
        <dbReference type="ChEBI" id="CHEBI:58937"/>
        <dbReference type="ChEBI" id="CHEBI:456216"/>
        <dbReference type="EC" id="2.7.4.16"/>
    </reaction>
</comment>
<feature type="binding site" evidence="2">
    <location>
        <position position="54"/>
    </location>
    <ligand>
        <name>Mg(2+)</name>
        <dbReference type="ChEBI" id="CHEBI:18420"/>
        <label>2</label>
    </ligand>
</feature>
<evidence type="ECO:0000313" key="6">
    <source>
        <dbReference type="Proteomes" id="UP000007519"/>
    </source>
</evidence>
<feature type="binding site" evidence="2">
    <location>
        <position position="54"/>
    </location>
    <ligand>
        <name>Mg(2+)</name>
        <dbReference type="ChEBI" id="CHEBI:18420"/>
        <label>1</label>
    </ligand>
</feature>
<evidence type="ECO:0000259" key="3">
    <source>
        <dbReference type="Pfam" id="PF00586"/>
    </source>
</evidence>
<dbReference type="InterPro" id="IPR016188">
    <property type="entry name" value="PurM-like_N"/>
</dbReference>
<dbReference type="KEGG" id="sgn:SGRA_2362"/>
<feature type="binding site" evidence="2">
    <location>
        <position position="113"/>
    </location>
    <ligand>
        <name>ATP</name>
        <dbReference type="ChEBI" id="CHEBI:30616"/>
    </ligand>
</feature>
<feature type="domain" description="PurM-like C-terminal" evidence="4">
    <location>
        <begin position="161"/>
        <end position="318"/>
    </location>
</feature>
<proteinExistence type="inferred from homology"/>
<feature type="binding site" evidence="2">
    <location>
        <position position="131"/>
    </location>
    <ligand>
        <name>Mg(2+)</name>
        <dbReference type="ChEBI" id="CHEBI:18420"/>
        <label>1</label>
    </ligand>
</feature>
<evidence type="ECO:0000313" key="5">
    <source>
        <dbReference type="EMBL" id="AFC25091.1"/>
    </source>
</evidence>
<keyword evidence="1 2" id="KW-0784">Thiamine biosynthesis</keyword>
<feature type="binding site" evidence="2">
    <location>
        <position position="52"/>
    </location>
    <ligand>
        <name>Mg(2+)</name>
        <dbReference type="ChEBI" id="CHEBI:18420"/>
        <label>4</label>
    </ligand>
</feature>
<feature type="binding site" evidence="2">
    <location>
        <position position="36"/>
    </location>
    <ligand>
        <name>Mg(2+)</name>
        <dbReference type="ChEBI" id="CHEBI:18420"/>
        <label>3</label>
    </ligand>
</feature>
<dbReference type="GO" id="GO:0009030">
    <property type="term" value="F:thiamine-phosphate kinase activity"/>
    <property type="evidence" value="ECO:0007669"/>
    <property type="project" value="UniProtKB-UniRule"/>
</dbReference>
<dbReference type="STRING" id="984262.SGRA_2362"/>
<dbReference type="InterPro" id="IPR006283">
    <property type="entry name" value="ThiL-like"/>
</dbReference>
<reference evidence="5 6" key="1">
    <citation type="journal article" date="2012" name="Stand. Genomic Sci.">
        <title>Complete genome sequencing and analysis of Saprospira grandis str. Lewin, a predatory marine bacterium.</title>
        <authorList>
            <person name="Saw J.H."/>
            <person name="Yuryev A."/>
            <person name="Kanbe M."/>
            <person name="Hou S."/>
            <person name="Young A.G."/>
            <person name="Aizawa S."/>
            <person name="Alam M."/>
        </authorList>
    </citation>
    <scope>NUCLEOTIDE SEQUENCE [LARGE SCALE GENOMIC DNA]</scope>
    <source>
        <strain evidence="5 6">Lewin</strain>
    </source>
</reference>
<keyword evidence="2 5" id="KW-0808">Transferase</keyword>
<dbReference type="HOGENOM" id="CLU_046964_1_0_10"/>
<feature type="binding site" evidence="2">
    <location>
        <position position="287"/>
    </location>
    <ligand>
        <name>substrate</name>
    </ligand>
</feature>
<dbReference type="InterPro" id="IPR036921">
    <property type="entry name" value="PurM-like_N_sf"/>
</dbReference>
<dbReference type="GO" id="GO:0009229">
    <property type="term" value="P:thiamine diphosphate biosynthetic process"/>
    <property type="evidence" value="ECO:0007669"/>
    <property type="project" value="UniProtKB-UniRule"/>
</dbReference>
<dbReference type="PANTHER" id="PTHR30270">
    <property type="entry name" value="THIAMINE-MONOPHOSPHATE KINASE"/>
    <property type="match status" value="1"/>
</dbReference>
<dbReference type="PANTHER" id="PTHR30270:SF0">
    <property type="entry name" value="THIAMINE-MONOPHOSPHATE KINASE"/>
    <property type="match status" value="1"/>
</dbReference>
<keyword evidence="2" id="KW-0479">Metal-binding</keyword>
<evidence type="ECO:0000256" key="1">
    <source>
        <dbReference type="ARBA" id="ARBA00022977"/>
    </source>
</evidence>
<keyword evidence="2" id="KW-0547">Nucleotide-binding</keyword>
<feature type="binding site" evidence="2">
    <location>
        <begin position="130"/>
        <end position="131"/>
    </location>
    <ligand>
        <name>ATP</name>
        <dbReference type="ChEBI" id="CHEBI:30616"/>
    </ligand>
</feature>
<dbReference type="EC" id="2.7.4.16" evidence="2"/>
<evidence type="ECO:0000256" key="2">
    <source>
        <dbReference type="HAMAP-Rule" id="MF_02128"/>
    </source>
</evidence>
<dbReference type="Pfam" id="PF02769">
    <property type="entry name" value="AIRS_C"/>
    <property type="match status" value="1"/>
</dbReference>
<dbReference type="InterPro" id="IPR010918">
    <property type="entry name" value="PurM-like_C_dom"/>
</dbReference>
<dbReference type="Proteomes" id="UP000007519">
    <property type="component" value="Chromosome"/>
</dbReference>
<keyword evidence="6" id="KW-1185">Reference proteome</keyword>
<comment type="function">
    <text evidence="2">Catalyzes the ATP-dependent phosphorylation of thiamine-monophosphate (TMP) to form thiamine-pyrophosphate (TPP), the active form of vitamin B1.</text>
</comment>
<dbReference type="SUPFAM" id="SSF55326">
    <property type="entry name" value="PurM N-terminal domain-like"/>
    <property type="match status" value="1"/>
</dbReference>
<evidence type="ECO:0000259" key="4">
    <source>
        <dbReference type="Pfam" id="PF02769"/>
    </source>
</evidence>
<keyword evidence="2 5" id="KW-0418">Kinase</keyword>
<feature type="binding site" evidence="2">
    <location>
        <position position="36"/>
    </location>
    <ligand>
        <name>Mg(2+)</name>
        <dbReference type="ChEBI" id="CHEBI:18420"/>
        <label>4</label>
    </ligand>
</feature>
<dbReference type="CDD" id="cd02194">
    <property type="entry name" value="ThiL"/>
    <property type="match status" value="1"/>
</dbReference>
<dbReference type="Gene3D" id="3.90.650.10">
    <property type="entry name" value="PurM-like C-terminal domain"/>
    <property type="match status" value="1"/>
</dbReference>
<dbReference type="EMBL" id="CP002831">
    <property type="protein sequence ID" value="AFC25091.1"/>
    <property type="molecule type" value="Genomic_DNA"/>
</dbReference>
<sequence>MKRTELKELGEFGLIDHLTKAFAHKHASTIKGVGDDAAAIRYASEGPLTLVSSDMLVEGIHFDLAYTPLKHLGYKAAVVNFSDIYAMNARPKQLLVNMALSNRFSVEAMEELYAGIQLACDIYGVDLVGGDTTSSLKGLVLSLTIMGEQAADKVVYRRGAKAGDLLCVTGHLGGAYLGLQLLEREKQIFLEQPDMEPDFDGEEELVGRLLKPEARQDIIAFFEEQKLVPTAMIDISDGLSSEALHLCKQSGLGLLLEEVHVPIKEKVYRKALDFNLDPLVCAMHGGEDYELLFCIDPKDADKIKYNMDISIIGEMVPAADGIRLQTKGGKLMDLVAQGWTHH</sequence>
<dbReference type="eggNOG" id="COG0611">
    <property type="taxonomic scope" value="Bacteria"/>
</dbReference>
<feature type="binding site" evidence="2">
    <location>
        <position position="339"/>
    </location>
    <ligand>
        <name>substrate</name>
    </ligand>
</feature>
<feature type="binding site" evidence="2">
    <location>
        <position position="157"/>
    </location>
    <ligand>
        <name>ATP</name>
        <dbReference type="ChEBI" id="CHEBI:30616"/>
    </ligand>
</feature>
<dbReference type="GO" id="GO:0000287">
    <property type="term" value="F:magnesium ion binding"/>
    <property type="evidence" value="ECO:0007669"/>
    <property type="project" value="UniProtKB-UniRule"/>
</dbReference>
<comment type="miscellaneous">
    <text evidence="2">Reaction mechanism of ThiL seems to utilize a direct, inline transfer of the gamma-phosphate of ATP to TMP rather than a phosphorylated enzyme intermediate.</text>
</comment>
<comment type="pathway">
    <text evidence="2">Cofactor biosynthesis; thiamine diphosphate biosynthesis; thiamine diphosphate from thiamine phosphate: step 1/1.</text>
</comment>
<dbReference type="Gene3D" id="3.30.1330.10">
    <property type="entry name" value="PurM-like, N-terminal domain"/>
    <property type="match status" value="1"/>
</dbReference>
<dbReference type="AlphaFoldDB" id="H6L4R6"/>
<feature type="binding site" evidence="2">
    <location>
        <position position="236"/>
    </location>
    <ligand>
        <name>ATP</name>
        <dbReference type="ChEBI" id="CHEBI:30616"/>
    </ligand>
</feature>
<feature type="domain" description="PurM-like N-terminal" evidence="3">
    <location>
        <begin position="34"/>
        <end position="148"/>
    </location>
</feature>
<keyword evidence="2" id="KW-0067">ATP-binding</keyword>
<dbReference type="UniPathway" id="UPA00060">
    <property type="reaction ID" value="UER00142"/>
</dbReference>
<name>H6L4R6_SAPGL</name>
<accession>H6L4R6</accession>
<dbReference type="InterPro" id="IPR036676">
    <property type="entry name" value="PurM-like_C_sf"/>
</dbReference>
<protein>
    <recommendedName>
        <fullName evidence="2">Thiamine-monophosphate kinase</fullName>
        <shortName evidence="2">TMP kinase</shortName>
        <shortName evidence="2">Thiamine-phosphate kinase</shortName>
        <ecNumber evidence="2">2.7.4.16</ecNumber>
    </recommendedName>
</protein>
<feature type="binding site" evidence="2">
    <location>
        <position position="83"/>
    </location>
    <ligand>
        <name>Mg(2+)</name>
        <dbReference type="ChEBI" id="CHEBI:18420"/>
        <label>4</label>
    </ligand>
</feature>
<comment type="similarity">
    <text evidence="2">Belongs to the thiamine-monophosphate kinase family.</text>
</comment>
<dbReference type="PIRSF" id="PIRSF005303">
    <property type="entry name" value="Thiam_monoph_kin"/>
    <property type="match status" value="1"/>
</dbReference>
<dbReference type="RefSeq" id="WP_015692706.1">
    <property type="nucleotide sequence ID" value="NC_016940.1"/>
</dbReference>
<dbReference type="SUPFAM" id="SSF56042">
    <property type="entry name" value="PurM C-terminal domain-like"/>
    <property type="match status" value="1"/>
</dbReference>
<dbReference type="HAMAP" id="MF_02128">
    <property type="entry name" value="TMP_kinase"/>
    <property type="match status" value="1"/>
</dbReference>
<feature type="binding site" evidence="2">
    <location>
        <position position="83"/>
    </location>
    <ligand>
        <name>Mg(2+)</name>
        <dbReference type="ChEBI" id="CHEBI:18420"/>
        <label>2</label>
    </ligand>
</feature>
<keyword evidence="2" id="KW-0460">Magnesium</keyword>
<feature type="binding site" evidence="2">
    <location>
        <position position="53"/>
    </location>
    <ligand>
        <name>Mg(2+)</name>
        <dbReference type="ChEBI" id="CHEBI:18420"/>
        <label>1</label>
    </ligand>
</feature>
<gene>
    <name evidence="2 5" type="primary">thiL</name>
    <name evidence="5" type="ordered locus">SGRA_2362</name>
</gene>